<evidence type="ECO:0000313" key="1">
    <source>
        <dbReference type="EMBL" id="CRL00502.1"/>
    </source>
</evidence>
<dbReference type="EMBL" id="CVRI01000054">
    <property type="protein sequence ID" value="CRL00502.1"/>
    <property type="molecule type" value="Genomic_DNA"/>
</dbReference>
<accession>A0A1J1IN30</accession>
<organism evidence="1 2">
    <name type="scientific">Clunio marinus</name>
    <dbReference type="NCBI Taxonomy" id="568069"/>
    <lineage>
        <taxon>Eukaryota</taxon>
        <taxon>Metazoa</taxon>
        <taxon>Ecdysozoa</taxon>
        <taxon>Arthropoda</taxon>
        <taxon>Hexapoda</taxon>
        <taxon>Insecta</taxon>
        <taxon>Pterygota</taxon>
        <taxon>Neoptera</taxon>
        <taxon>Endopterygota</taxon>
        <taxon>Diptera</taxon>
        <taxon>Nematocera</taxon>
        <taxon>Chironomoidea</taxon>
        <taxon>Chironomidae</taxon>
        <taxon>Clunio</taxon>
    </lineage>
</organism>
<keyword evidence="2" id="KW-1185">Reference proteome</keyword>
<proteinExistence type="predicted"/>
<name>A0A1J1IN30_9DIPT</name>
<dbReference type="Proteomes" id="UP000183832">
    <property type="component" value="Unassembled WGS sequence"/>
</dbReference>
<gene>
    <name evidence="1" type="ORF">CLUMA_CG013763</name>
</gene>
<sequence>MNKKTAQCCVVFELRKIKIFTNTPPKCLPSFFPADSPRSKFKHFHFAVFWHKAVEEEYRTILALNKSAITANR</sequence>
<reference evidence="1 2" key="1">
    <citation type="submission" date="2015-04" db="EMBL/GenBank/DDBJ databases">
        <authorList>
            <person name="Syromyatnikov M.Y."/>
            <person name="Popov V.N."/>
        </authorList>
    </citation>
    <scope>NUCLEOTIDE SEQUENCE [LARGE SCALE GENOMIC DNA]</scope>
</reference>
<dbReference type="AlphaFoldDB" id="A0A1J1IN30"/>
<protein>
    <submittedName>
        <fullName evidence="1">CLUMA_CG013763, isoform A</fullName>
    </submittedName>
</protein>
<evidence type="ECO:0000313" key="2">
    <source>
        <dbReference type="Proteomes" id="UP000183832"/>
    </source>
</evidence>